<proteinExistence type="predicted"/>
<dbReference type="PANTHER" id="PTHR45971:SF2">
    <property type="entry name" value="PROTEIN ASSOCIATED WITH UVRAG AS AUTOPHAGY ENHANCER"/>
    <property type="match status" value="1"/>
</dbReference>
<organism evidence="4 5">
    <name type="scientific">Geotrypetes seraphini</name>
    <name type="common">Gaboon caecilian</name>
    <name type="synonym">Caecilia seraphini</name>
    <dbReference type="NCBI Taxonomy" id="260995"/>
    <lineage>
        <taxon>Eukaryota</taxon>
        <taxon>Metazoa</taxon>
        <taxon>Chordata</taxon>
        <taxon>Craniata</taxon>
        <taxon>Vertebrata</taxon>
        <taxon>Euteleostomi</taxon>
        <taxon>Amphibia</taxon>
        <taxon>Gymnophiona</taxon>
        <taxon>Geotrypetes</taxon>
    </lineage>
</organism>
<evidence type="ECO:0000313" key="4">
    <source>
        <dbReference type="Proteomes" id="UP000515159"/>
    </source>
</evidence>
<dbReference type="CTD" id="80183"/>
<dbReference type="PANTHER" id="PTHR45971">
    <property type="entry name" value="PHOX (PX) DOMAIN-CONTAINING PROTEIN"/>
    <property type="match status" value="1"/>
</dbReference>
<dbReference type="GO" id="GO:0097352">
    <property type="term" value="P:autophagosome maturation"/>
    <property type="evidence" value="ECO:0007669"/>
    <property type="project" value="TreeGrafter"/>
</dbReference>
<sequence length="718" mass="79638">MSVLTEEFCRPAVIAHAGRRGSYPDSTATIKDLLMSALSTSDGFKSGIFGSPATSDIVPSAESDTERWEDSSDGDGFDSDTDGIKSCLYEQDIRLTRNKASWDNTQNVSSGSPSLGSLPHLSLNQNFVASCEQQSCLGTSPLLKCNGSMGKTSSGASLSSKIGTSCKGLDTGVLKVSSLNRSALHFQLEQTACTVGFKHLPATSATCIGKSNTVPPTAKENSSIHLHSQSCPSVQQAVAADLSTETVSVSHPSHDVFQPTVDLQKENEHFLVADMLISAIEKMKCSVLSPLVEHWCVEETSGLICSSQTDAQTPRYPRPKTHSESAASIDSGYEGCAVLQLNSAVEPVSGQETFIHSCESDFNDEYVIIEMEDYETIAASANSPNRSSLPADSNSAEVTAQKLYRTFRKQWLQIESQNQWANSKNATEQKYVNKEDIPKGFESSLTLVEEIKLKSRMRGDSGWAPPRFQILFTIHPSLKRDVIVAAQNFLCAGCGTQVEPKYTRRLRYCDYLGKYFCDCCHSYAESSIPARILIKWDFSKYYVCNFSKQLLDSIWHDPVFNIDSINKAIYMKVRDLDRVRELQEQLILMKKLLQTCRLSESVLKEFEAVPAHLTTELHLFSLDDLLKVKRGVLLPSLRDLLKSSTAHVESCELCQARGFICEFCQSSDIIFPFQTVTCRRCTACKACFHKQCFKTEDCPRCQRMQARKKILKHLSPVL</sequence>
<keyword evidence="1" id="KW-0072">Autophagy</keyword>
<dbReference type="AlphaFoldDB" id="A0A6P8RKY0"/>
<dbReference type="InterPro" id="IPR048569">
    <property type="entry name" value="RUBC_PIKBD"/>
</dbReference>
<evidence type="ECO:0000259" key="3">
    <source>
        <dbReference type="SMART" id="SM01175"/>
    </source>
</evidence>
<dbReference type="Proteomes" id="UP000515159">
    <property type="component" value="Chromosome 6"/>
</dbReference>
<dbReference type="GO" id="GO:0000421">
    <property type="term" value="C:autophagosome membrane"/>
    <property type="evidence" value="ECO:0007669"/>
    <property type="project" value="TreeGrafter"/>
</dbReference>
<keyword evidence="4" id="KW-1185">Reference proteome</keyword>
<dbReference type="InterPro" id="IPR052428">
    <property type="entry name" value="Autophagy_HostDef_Reg"/>
</dbReference>
<dbReference type="GO" id="GO:0061909">
    <property type="term" value="P:autophagosome-lysosome fusion"/>
    <property type="evidence" value="ECO:0007669"/>
    <property type="project" value="TreeGrafter"/>
</dbReference>
<dbReference type="Pfam" id="PF13901">
    <property type="entry name" value="RH_dom"/>
    <property type="match status" value="1"/>
</dbReference>
<evidence type="ECO:0000256" key="1">
    <source>
        <dbReference type="ARBA" id="ARBA00023006"/>
    </source>
</evidence>
<dbReference type="SMART" id="SM01175">
    <property type="entry name" value="DUF4206"/>
    <property type="match status" value="1"/>
</dbReference>
<reference evidence="5 6" key="1">
    <citation type="submission" date="2025-04" db="UniProtKB">
        <authorList>
            <consortium name="RefSeq"/>
        </authorList>
    </citation>
    <scope>IDENTIFICATION</scope>
</reference>
<dbReference type="GeneID" id="117363000"/>
<dbReference type="GO" id="GO:1901981">
    <property type="term" value="F:phosphatidylinositol phosphate binding"/>
    <property type="evidence" value="ECO:0007669"/>
    <property type="project" value="TreeGrafter"/>
</dbReference>
<dbReference type="OrthoDB" id="10067503at2759"/>
<gene>
    <name evidence="5 6" type="primary">RUBCNL</name>
</gene>
<dbReference type="RefSeq" id="XP_033806015.1">
    <property type="nucleotide sequence ID" value="XM_033950124.1"/>
</dbReference>
<name>A0A6P8RKY0_GEOSA</name>
<feature type="domain" description="Rubicon Homology" evidence="3">
    <location>
        <begin position="507"/>
        <end position="708"/>
    </location>
</feature>
<evidence type="ECO:0000313" key="5">
    <source>
        <dbReference type="RefSeq" id="XP_033806015.1"/>
    </source>
</evidence>
<dbReference type="GO" id="GO:0061910">
    <property type="term" value="P:autophagosome-endosome fusion"/>
    <property type="evidence" value="ECO:0007669"/>
    <property type="project" value="TreeGrafter"/>
</dbReference>
<dbReference type="Pfam" id="PF21054">
    <property type="entry name" value="RUBC_PIKBD"/>
    <property type="match status" value="1"/>
</dbReference>
<dbReference type="InterPro" id="IPR025258">
    <property type="entry name" value="RH_dom"/>
</dbReference>
<accession>A0A6P8RKY0</accession>
<dbReference type="RefSeq" id="XP_033806016.1">
    <property type="nucleotide sequence ID" value="XM_033950125.1"/>
</dbReference>
<evidence type="ECO:0000256" key="2">
    <source>
        <dbReference type="SAM" id="MobiDB-lite"/>
    </source>
</evidence>
<feature type="region of interest" description="Disordered" evidence="2">
    <location>
        <begin position="55"/>
        <end position="79"/>
    </location>
</feature>
<protein>
    <submittedName>
        <fullName evidence="5 6">Protein associated with UVRAG as autophagy enhancer isoform X1</fullName>
    </submittedName>
</protein>
<evidence type="ECO:0000313" key="6">
    <source>
        <dbReference type="RefSeq" id="XP_033806016.1"/>
    </source>
</evidence>
<dbReference type="KEGG" id="gsh:117363000"/>